<dbReference type="Gene3D" id="3.40.50.300">
    <property type="entry name" value="P-loop containing nucleotide triphosphate hydrolases"/>
    <property type="match status" value="2"/>
</dbReference>
<feature type="domain" description="Phosphoribulokinase/uridine kinase" evidence="1">
    <location>
        <begin position="4"/>
        <end position="119"/>
    </location>
</feature>
<gene>
    <name evidence="2" type="ORF">JKP88DRAFT_315889</name>
</gene>
<keyword evidence="2" id="KW-0418">Kinase</keyword>
<evidence type="ECO:0000259" key="1">
    <source>
        <dbReference type="Pfam" id="PF00485"/>
    </source>
</evidence>
<dbReference type="GO" id="GO:0005524">
    <property type="term" value="F:ATP binding"/>
    <property type="evidence" value="ECO:0007669"/>
    <property type="project" value="InterPro"/>
</dbReference>
<feature type="non-terminal residue" evidence="2">
    <location>
        <position position="1"/>
    </location>
</feature>
<dbReference type="GO" id="GO:0016301">
    <property type="term" value="F:kinase activity"/>
    <property type="evidence" value="ECO:0007669"/>
    <property type="project" value="UniProtKB-KW"/>
</dbReference>
<sequence>QYWVALAGAPGAGKTTVCAGVAAALLSRGVGTAVVGMDGFHLYRRELDAMPDPAEAHRKRGAHWTFDAPKFLQRLREVRANGRGAFPSFDHCVGDPVEDDIVVGPEHQVVIVEGNYLLLSGDDASPWNEIRPLFDQAWFLDCPESERRLRLVKRHMLTGLSKEAAELRTEDNDLPNGAFIVSHLDRAAVDRVISS</sequence>
<keyword evidence="2" id="KW-0808">Transferase</keyword>
<comment type="caution">
    <text evidence="2">The sequence shown here is derived from an EMBL/GenBank/DDBJ whole genome shotgun (WGS) entry which is preliminary data.</text>
</comment>
<dbReference type="Proteomes" id="UP000664859">
    <property type="component" value="Unassembled WGS sequence"/>
</dbReference>
<dbReference type="InterPro" id="IPR006083">
    <property type="entry name" value="PRK/URK"/>
</dbReference>
<feature type="non-terminal residue" evidence="2">
    <location>
        <position position="195"/>
    </location>
</feature>
<proteinExistence type="predicted"/>
<accession>A0A835YY10</accession>
<dbReference type="OrthoDB" id="6362633at2759"/>
<name>A0A835YY10_9STRA</name>
<keyword evidence="3" id="KW-1185">Reference proteome</keyword>
<reference evidence="2" key="1">
    <citation type="submission" date="2021-02" db="EMBL/GenBank/DDBJ databases">
        <title>First Annotated Genome of the Yellow-green Alga Tribonema minus.</title>
        <authorList>
            <person name="Mahan K.M."/>
        </authorList>
    </citation>
    <scope>NUCLEOTIDE SEQUENCE</scope>
    <source>
        <strain evidence="2">UTEX B ZZ1240</strain>
    </source>
</reference>
<dbReference type="PANTHER" id="PTHR10285">
    <property type="entry name" value="URIDINE KINASE"/>
    <property type="match status" value="1"/>
</dbReference>
<dbReference type="InterPro" id="IPR027417">
    <property type="entry name" value="P-loop_NTPase"/>
</dbReference>
<dbReference type="AlphaFoldDB" id="A0A835YY10"/>
<dbReference type="SUPFAM" id="SSF52540">
    <property type="entry name" value="P-loop containing nucleoside triphosphate hydrolases"/>
    <property type="match status" value="1"/>
</dbReference>
<organism evidence="2 3">
    <name type="scientific">Tribonema minus</name>
    <dbReference type="NCBI Taxonomy" id="303371"/>
    <lineage>
        <taxon>Eukaryota</taxon>
        <taxon>Sar</taxon>
        <taxon>Stramenopiles</taxon>
        <taxon>Ochrophyta</taxon>
        <taxon>PX clade</taxon>
        <taxon>Xanthophyceae</taxon>
        <taxon>Tribonematales</taxon>
        <taxon>Tribonemataceae</taxon>
        <taxon>Tribonema</taxon>
    </lineage>
</organism>
<protein>
    <submittedName>
        <fullName evidence="2">Phosphoribulokinase/uridine kinase</fullName>
    </submittedName>
</protein>
<dbReference type="Pfam" id="PF00485">
    <property type="entry name" value="PRK"/>
    <property type="match status" value="1"/>
</dbReference>
<dbReference type="EMBL" id="JAFCMP010000184">
    <property type="protein sequence ID" value="KAG5183857.1"/>
    <property type="molecule type" value="Genomic_DNA"/>
</dbReference>
<evidence type="ECO:0000313" key="2">
    <source>
        <dbReference type="EMBL" id="KAG5183857.1"/>
    </source>
</evidence>
<evidence type="ECO:0000313" key="3">
    <source>
        <dbReference type="Proteomes" id="UP000664859"/>
    </source>
</evidence>